<proteinExistence type="predicted"/>
<dbReference type="PROSITE" id="PS51831">
    <property type="entry name" value="HD"/>
    <property type="match status" value="1"/>
</dbReference>
<dbReference type="Proteomes" id="UP001181355">
    <property type="component" value="Chromosome"/>
</dbReference>
<sequence>MTHLSLEQVTETLKDLPTLPAIVMEILNTLDNEDIDTAELANKVSQDLALTAKTLRYANSPYYSTLIKVTTIQQAISLMGFDTVRHLVLSAALSGCFPENNCKGFDHKAFWRHSNAVAYTSKLIARRMGTNEDVAFTAGLLHDIGLLALVTLYPRQFEEVLAYRKEHMATQYEAERKILGVDHASVGEALATEWHFSDVMRNTIAAHHQPDEPGRGFLASIVHVADGIAHMLSANSANGTQTITVNVVSWDSLKLDQSSLDTLLEEATIRFKKLDQIDL</sequence>
<dbReference type="SUPFAM" id="SSF109604">
    <property type="entry name" value="HD-domain/PDEase-like"/>
    <property type="match status" value="1"/>
</dbReference>
<dbReference type="PANTHER" id="PTHR33525">
    <property type="match status" value="1"/>
</dbReference>
<evidence type="ECO:0000259" key="1">
    <source>
        <dbReference type="PROSITE" id="PS51831"/>
    </source>
</evidence>
<keyword evidence="4" id="KW-1185">Reference proteome</keyword>
<dbReference type="SMART" id="SM00471">
    <property type="entry name" value="HDc"/>
    <property type="match status" value="1"/>
</dbReference>
<dbReference type="InterPro" id="IPR003607">
    <property type="entry name" value="HD/PDEase_dom"/>
</dbReference>
<dbReference type="PROSITE" id="PS51833">
    <property type="entry name" value="HDOD"/>
    <property type="match status" value="1"/>
</dbReference>
<dbReference type="InterPro" id="IPR006675">
    <property type="entry name" value="HDIG_dom"/>
</dbReference>
<protein>
    <submittedName>
        <fullName evidence="3">HDOD domain-containing protein</fullName>
    </submittedName>
</protein>
<feature type="domain" description="HDOD" evidence="2">
    <location>
        <begin position="16"/>
        <end position="210"/>
    </location>
</feature>
<dbReference type="Pfam" id="PF08668">
    <property type="entry name" value="HDOD"/>
    <property type="match status" value="1"/>
</dbReference>
<gene>
    <name evidence="3" type="ORF">RF679_06680</name>
</gene>
<dbReference type="PANTHER" id="PTHR33525:SF3">
    <property type="entry name" value="RIBONUCLEASE Y"/>
    <property type="match status" value="1"/>
</dbReference>
<name>A0ABY9RL68_9BURK</name>
<dbReference type="CDD" id="cd00077">
    <property type="entry name" value="HDc"/>
    <property type="match status" value="1"/>
</dbReference>
<evidence type="ECO:0000313" key="3">
    <source>
        <dbReference type="EMBL" id="WMW81965.1"/>
    </source>
</evidence>
<dbReference type="InterPro" id="IPR052340">
    <property type="entry name" value="RNase_Y/CdgJ"/>
</dbReference>
<accession>A0ABY9RL68</accession>
<dbReference type="NCBIfam" id="TIGR00277">
    <property type="entry name" value="HDIG"/>
    <property type="match status" value="1"/>
</dbReference>
<dbReference type="EMBL" id="CP133720">
    <property type="protein sequence ID" value="WMW81965.1"/>
    <property type="molecule type" value="Genomic_DNA"/>
</dbReference>
<dbReference type="InterPro" id="IPR013976">
    <property type="entry name" value="HDOD"/>
</dbReference>
<dbReference type="InterPro" id="IPR006674">
    <property type="entry name" value="HD_domain"/>
</dbReference>
<evidence type="ECO:0000259" key="2">
    <source>
        <dbReference type="PROSITE" id="PS51833"/>
    </source>
</evidence>
<reference evidence="3" key="1">
    <citation type="submission" date="2023-09" db="EMBL/GenBank/DDBJ databases">
        <title>Undibacterium sp. 20NA77.5 isolated from freshwater.</title>
        <authorList>
            <person name="Le V."/>
            <person name="Ko S.-R."/>
            <person name="Ahn C.-Y."/>
            <person name="Oh H.-M."/>
        </authorList>
    </citation>
    <scope>NUCLEOTIDE SEQUENCE</scope>
    <source>
        <strain evidence="3">20NA77.5</strain>
    </source>
</reference>
<organism evidence="3 4">
    <name type="scientific">Undibacterium cyanobacteriorum</name>
    <dbReference type="NCBI Taxonomy" id="3073561"/>
    <lineage>
        <taxon>Bacteria</taxon>
        <taxon>Pseudomonadati</taxon>
        <taxon>Pseudomonadota</taxon>
        <taxon>Betaproteobacteria</taxon>
        <taxon>Burkholderiales</taxon>
        <taxon>Oxalobacteraceae</taxon>
        <taxon>Undibacterium</taxon>
    </lineage>
</organism>
<dbReference type="RefSeq" id="WP_309483442.1">
    <property type="nucleotide sequence ID" value="NZ_CP133720.1"/>
</dbReference>
<evidence type="ECO:0000313" key="4">
    <source>
        <dbReference type="Proteomes" id="UP001181355"/>
    </source>
</evidence>
<feature type="domain" description="HD" evidence="1">
    <location>
        <begin position="110"/>
        <end position="231"/>
    </location>
</feature>
<dbReference type="Gene3D" id="1.10.3210.10">
    <property type="entry name" value="Hypothetical protein af1432"/>
    <property type="match status" value="1"/>
</dbReference>